<evidence type="ECO:0000313" key="2">
    <source>
        <dbReference type="Ensembl" id="ENSMUSP00000140421.2"/>
    </source>
</evidence>
<dbReference type="VEuPathDB" id="HostDB:ENSMUSG00000044916"/>
<dbReference type="HOGENOM" id="CLU_3368336_0_0_1"/>
<evidence type="ECO:0000313" key="3">
    <source>
        <dbReference type="MGI" id="MGI:1916742"/>
    </source>
</evidence>
<reference evidence="2" key="3">
    <citation type="submission" date="2025-08" db="UniProtKB">
        <authorList>
            <consortium name="Ensembl"/>
        </authorList>
    </citation>
    <scope>IDENTIFICATION</scope>
    <source>
        <strain evidence="2">C57BL/6J</strain>
    </source>
</reference>
<dbReference type="Bgee" id="ENSMUSG00000044916">
    <property type="expression patterns" value="Expressed in seminiferous tubule of testis and 143 other cell types or tissues"/>
</dbReference>
<evidence type="ECO:0000313" key="4">
    <source>
        <dbReference type="Proteomes" id="UP000000589"/>
    </source>
</evidence>
<dbReference type="AGR" id="MGI:1916742"/>
<organism evidence="2 4">
    <name type="scientific">Mus musculus</name>
    <name type="common">Mouse</name>
    <dbReference type="NCBI Taxonomy" id="10090"/>
    <lineage>
        <taxon>Eukaryota</taxon>
        <taxon>Metazoa</taxon>
        <taxon>Chordata</taxon>
        <taxon>Craniata</taxon>
        <taxon>Vertebrata</taxon>
        <taxon>Euteleostomi</taxon>
        <taxon>Mammalia</taxon>
        <taxon>Eutheria</taxon>
        <taxon>Euarchontoglires</taxon>
        <taxon>Glires</taxon>
        <taxon>Rodentia</taxon>
        <taxon>Myomorpha</taxon>
        <taxon>Muroidea</taxon>
        <taxon>Muridae</taxon>
        <taxon>Murinae</taxon>
        <taxon>Mus</taxon>
        <taxon>Mus</taxon>
    </lineage>
</organism>
<dbReference type="Ensembl" id="ENSMUST00000191292.2">
    <property type="protein sequence ID" value="ENSMUSP00000140421.2"/>
    <property type="gene ID" value="ENSMUSG00000044916.11"/>
</dbReference>
<keyword evidence="4" id="KW-1185">Reference proteome</keyword>
<reference evidence="2 4" key="1">
    <citation type="journal article" date="2009" name="PLoS Biol.">
        <title>Lineage-specific biology revealed by a finished genome assembly of the mouse.</title>
        <authorList>
            <consortium name="Mouse Genome Sequencing Consortium"/>
            <person name="Church D.M."/>
            <person name="Goodstadt L."/>
            <person name="Hillier L.W."/>
            <person name="Zody M.C."/>
            <person name="Goldstein S."/>
            <person name="She X."/>
            <person name="Bult C.J."/>
            <person name="Agarwala R."/>
            <person name="Cherry J.L."/>
            <person name="DiCuccio M."/>
            <person name="Hlavina W."/>
            <person name="Kapustin Y."/>
            <person name="Meric P."/>
            <person name="Maglott D."/>
            <person name="Birtle Z."/>
            <person name="Marques A.C."/>
            <person name="Graves T."/>
            <person name="Zhou S."/>
            <person name="Teague B."/>
            <person name="Potamousis K."/>
            <person name="Churas C."/>
            <person name="Place M."/>
            <person name="Herschleb J."/>
            <person name="Runnheim R."/>
            <person name="Forrest D."/>
            <person name="Amos-Landgraf J."/>
            <person name="Schwartz D.C."/>
            <person name="Cheng Z."/>
            <person name="Lindblad-Toh K."/>
            <person name="Eichler E.E."/>
            <person name="Ponting C.P."/>
        </authorList>
    </citation>
    <scope>NUCLEOTIDE SEQUENCE [LARGE SCALE GENOMIC DNA]</scope>
    <source>
        <strain evidence="2 4">C57BL/6J</strain>
    </source>
</reference>
<dbReference type="GeneTree" id="ENSGT00390000018235"/>
<evidence type="ECO:0000256" key="1">
    <source>
        <dbReference type="SAM" id="Phobius"/>
    </source>
</evidence>
<dbReference type="PANTHER" id="PTHR37872">
    <property type="entry name" value="SIMILAR TO RIKEN CDNA 1700029I15"/>
    <property type="match status" value="1"/>
</dbReference>
<gene>
    <name evidence="2 3" type="primary">Frey1</name>
    <name evidence="3" type="synonym">1700029I15Rik</name>
</gene>
<proteinExistence type="predicted"/>
<sequence>MVLAMLGALYPRAGLSLFLFYLILAGALLRPQPQR</sequence>
<feature type="transmembrane region" description="Helical" evidence="1">
    <location>
        <begin position="12"/>
        <end position="29"/>
    </location>
</feature>
<reference evidence="2" key="4">
    <citation type="submission" date="2025-09" db="UniProtKB">
        <authorList>
            <consortium name="Ensembl"/>
        </authorList>
    </citation>
    <scope>IDENTIFICATION</scope>
    <source>
        <strain evidence="2">C57BL/6J</strain>
    </source>
</reference>
<accession>A0A087WR07</accession>
<keyword evidence="1" id="KW-0812">Transmembrane</keyword>
<keyword evidence="1" id="KW-1133">Transmembrane helix</keyword>
<name>A0A087WR07_MOUSE</name>
<dbReference type="Pfam" id="PF15878">
    <property type="entry name" value="Frey"/>
    <property type="match status" value="1"/>
</dbReference>
<dbReference type="OMA" id="IRPKHPW"/>
<dbReference type="PANTHER" id="PTHR37872:SF1">
    <property type="entry name" value="PROTEIN FREY 1"/>
    <property type="match status" value="1"/>
</dbReference>
<dbReference type="Proteomes" id="UP000000589">
    <property type="component" value="Chromosome 2"/>
</dbReference>
<dbReference type="Antibodypedia" id="71796">
    <property type="antibodies" value="7 antibodies from 6 providers"/>
</dbReference>
<dbReference type="ProteomicsDB" id="370110"/>
<dbReference type="AlphaFoldDB" id="A0A087WR07"/>
<dbReference type="MGI" id="MGI:1916742">
    <property type="gene designation" value="Frey1"/>
</dbReference>
<dbReference type="ExpressionAtlas" id="A0A087WR07">
    <property type="expression patterns" value="baseline and differential"/>
</dbReference>
<protein>
    <submittedName>
        <fullName evidence="2">Frey regulator of sperm-oocyte fusion 1</fullName>
    </submittedName>
</protein>
<reference evidence="2 4" key="2">
    <citation type="journal article" date="2011" name="PLoS Biol.">
        <title>Modernizing reference genome assemblies.</title>
        <authorList>
            <person name="Church D.M."/>
            <person name="Schneider V.A."/>
            <person name="Graves T."/>
            <person name="Auger K."/>
            <person name="Cunningham F."/>
            <person name="Bouk N."/>
            <person name="Chen H.C."/>
            <person name="Agarwala R."/>
            <person name="McLaren W.M."/>
            <person name="Ritchie G.R."/>
            <person name="Albracht D."/>
            <person name="Kremitzki M."/>
            <person name="Rock S."/>
            <person name="Kotkiewicz H."/>
            <person name="Kremitzki C."/>
            <person name="Wollam A."/>
            <person name="Trani L."/>
            <person name="Fulton L."/>
            <person name="Fulton R."/>
            <person name="Matthews L."/>
            <person name="Whitehead S."/>
            <person name="Chow W."/>
            <person name="Torrance J."/>
            <person name="Dunn M."/>
            <person name="Harden G."/>
            <person name="Threadgold G."/>
            <person name="Wood J."/>
            <person name="Collins J."/>
            <person name="Heath P."/>
            <person name="Griffiths G."/>
            <person name="Pelan S."/>
            <person name="Grafham D."/>
            <person name="Eichler E.E."/>
            <person name="Weinstock G."/>
            <person name="Mardis E.R."/>
            <person name="Wilson R.K."/>
            <person name="Howe K."/>
            <person name="Flicek P."/>
            <person name="Hubbard T."/>
        </authorList>
    </citation>
    <scope>NUCLEOTIDE SEQUENCE [LARGE SCALE GENOMIC DNA]</scope>
    <source>
        <strain evidence="2 4">C57BL/6J</strain>
    </source>
</reference>
<keyword evidence="1" id="KW-0472">Membrane</keyword>
<dbReference type="InterPro" id="IPR031748">
    <property type="entry name" value="Frey"/>
</dbReference>